<name>A0ABR9V6E6_9CHRO</name>
<comment type="caution">
    <text evidence="7">The sequence shown here is derived from an EMBL/GenBank/DDBJ whole genome shotgun (WGS) entry which is preliminary data.</text>
</comment>
<protein>
    <submittedName>
        <fullName evidence="7">NINE protein</fullName>
    </submittedName>
</protein>
<evidence type="ECO:0000256" key="5">
    <source>
        <dbReference type="SAM" id="Phobius"/>
    </source>
</evidence>
<organism evidence="7 8">
    <name type="scientific">Cyanobacterium stanieri LEGE 03274</name>
    <dbReference type="NCBI Taxonomy" id="1828756"/>
    <lineage>
        <taxon>Bacteria</taxon>
        <taxon>Bacillati</taxon>
        <taxon>Cyanobacteriota</taxon>
        <taxon>Cyanophyceae</taxon>
        <taxon>Oscillatoriophycideae</taxon>
        <taxon>Chroococcales</taxon>
        <taxon>Geminocystaceae</taxon>
        <taxon>Cyanobacterium</taxon>
    </lineage>
</organism>
<dbReference type="InterPro" id="IPR007829">
    <property type="entry name" value="TM2"/>
</dbReference>
<accession>A0ABR9V6E6</accession>
<dbReference type="Proteomes" id="UP000654604">
    <property type="component" value="Unassembled WGS sequence"/>
</dbReference>
<evidence type="ECO:0000256" key="4">
    <source>
        <dbReference type="ARBA" id="ARBA00023136"/>
    </source>
</evidence>
<feature type="domain" description="TM2" evidence="6">
    <location>
        <begin position="11"/>
        <end position="58"/>
    </location>
</feature>
<dbReference type="Pfam" id="PF05154">
    <property type="entry name" value="TM2"/>
    <property type="match status" value="1"/>
</dbReference>
<evidence type="ECO:0000259" key="6">
    <source>
        <dbReference type="Pfam" id="PF05154"/>
    </source>
</evidence>
<keyword evidence="3 5" id="KW-1133">Transmembrane helix</keyword>
<evidence type="ECO:0000313" key="8">
    <source>
        <dbReference type="Proteomes" id="UP000654604"/>
    </source>
</evidence>
<comment type="subcellular location">
    <subcellularLocation>
        <location evidence="1">Membrane</location>
        <topology evidence="1">Multi-pass membrane protein</topology>
    </subcellularLocation>
</comment>
<feature type="transmembrane region" description="Helical" evidence="5">
    <location>
        <begin position="40"/>
        <end position="70"/>
    </location>
</feature>
<proteinExistence type="predicted"/>
<reference evidence="7 8" key="1">
    <citation type="submission" date="2020-10" db="EMBL/GenBank/DDBJ databases">
        <authorList>
            <person name="Castelo-Branco R."/>
            <person name="Eusebio N."/>
            <person name="Adriana R."/>
            <person name="Vieira A."/>
            <person name="Brugerolle De Fraissinette N."/>
            <person name="Rezende De Castro R."/>
            <person name="Schneider M.P."/>
            <person name="Vasconcelos V."/>
            <person name="Leao P.N."/>
        </authorList>
    </citation>
    <scope>NUCLEOTIDE SEQUENCE [LARGE SCALE GENOMIC DNA]</scope>
    <source>
        <strain evidence="7 8">LEGE 03274</strain>
    </source>
</reference>
<evidence type="ECO:0000256" key="1">
    <source>
        <dbReference type="ARBA" id="ARBA00004141"/>
    </source>
</evidence>
<evidence type="ECO:0000313" key="7">
    <source>
        <dbReference type="EMBL" id="MBE9223478.1"/>
    </source>
</evidence>
<keyword evidence="2 5" id="KW-0812">Transmembrane</keyword>
<dbReference type="EMBL" id="JADEWC010000032">
    <property type="protein sequence ID" value="MBE9223478.1"/>
    <property type="molecule type" value="Genomic_DNA"/>
</dbReference>
<evidence type="ECO:0000256" key="3">
    <source>
        <dbReference type="ARBA" id="ARBA00022989"/>
    </source>
</evidence>
<gene>
    <name evidence="7" type="ORF">IQ215_12295</name>
</gene>
<sequence length="88" mass="9628">MSEFNASEVQSKKMAAGICGILLGSFGIHKFILGYNQEGIILLLVSLLTCGFGAAITGIIGIVEGVIYLMKTDEEFYNMYLNGKQPWF</sequence>
<keyword evidence="4 5" id="KW-0472">Membrane</keyword>
<feature type="transmembrane region" description="Helical" evidence="5">
    <location>
        <begin position="14"/>
        <end position="33"/>
    </location>
</feature>
<keyword evidence="8" id="KW-1185">Reference proteome</keyword>
<evidence type="ECO:0000256" key="2">
    <source>
        <dbReference type="ARBA" id="ARBA00022692"/>
    </source>
</evidence>
<dbReference type="RefSeq" id="WP_193801715.1">
    <property type="nucleotide sequence ID" value="NZ_JADEWC010000032.1"/>
</dbReference>